<dbReference type="InterPro" id="IPR022764">
    <property type="entry name" value="Peptidase_S54_rhomboid_dom"/>
</dbReference>
<keyword evidence="3 6" id="KW-1133">Transmembrane helix</keyword>
<comment type="subcellular location">
    <subcellularLocation>
        <location evidence="1">Membrane</location>
        <topology evidence="1">Multi-pass membrane protein</topology>
    </subcellularLocation>
</comment>
<evidence type="ECO:0000256" key="3">
    <source>
        <dbReference type="ARBA" id="ARBA00022989"/>
    </source>
</evidence>
<evidence type="ECO:0000256" key="2">
    <source>
        <dbReference type="ARBA" id="ARBA00022692"/>
    </source>
</evidence>
<dbReference type="EC" id="3.4.21.-" evidence="8"/>
<evidence type="ECO:0000313" key="8">
    <source>
        <dbReference type="EMBL" id="MFC4729167.1"/>
    </source>
</evidence>
<evidence type="ECO:0000256" key="1">
    <source>
        <dbReference type="ARBA" id="ARBA00004141"/>
    </source>
</evidence>
<feature type="domain" description="Peptidase S54 rhomboid" evidence="7">
    <location>
        <begin position="60"/>
        <end position="191"/>
    </location>
</feature>
<protein>
    <submittedName>
        <fullName evidence="8">Rhomboid family intramembrane serine protease</fullName>
        <ecNumber evidence="8">3.4.21.-</ecNumber>
    </submittedName>
</protein>
<feature type="transmembrane region" description="Helical" evidence="6">
    <location>
        <begin position="148"/>
        <end position="166"/>
    </location>
</feature>
<dbReference type="GO" id="GO:0006508">
    <property type="term" value="P:proteolysis"/>
    <property type="evidence" value="ECO:0007669"/>
    <property type="project" value="UniProtKB-KW"/>
</dbReference>
<dbReference type="PANTHER" id="PTHR43731">
    <property type="entry name" value="RHOMBOID PROTEASE"/>
    <property type="match status" value="1"/>
</dbReference>
<sequence length="229" mass="24553">MDPFRAQPDPAQVAAADRRRFRRAALASLGFVVLVWLVHLLGGGALGAFAVHPRSLSGLVGILTAPLLHGSWTHLIANTPSLLVLGTLMLAAYPRTARRALPLIWLGSGLGVWLIGRDAGHLGASGLTHGLLWCVFFLGLLRRDRSAIAATLIGFLLYGGMLLTVLPQGPEISWESHLCGALMGLLAAVLWRRLDPAPPRPRYSWEDEEEAEDAPPATTAHLPDRAPPG</sequence>
<keyword evidence="8" id="KW-0378">Hydrolase</keyword>
<keyword evidence="9" id="KW-1185">Reference proteome</keyword>
<feature type="transmembrane region" description="Helical" evidence="6">
    <location>
        <begin position="100"/>
        <end position="116"/>
    </location>
</feature>
<dbReference type="PANTHER" id="PTHR43731:SF9">
    <property type="entry name" value="SLR1461 PROTEIN"/>
    <property type="match status" value="1"/>
</dbReference>
<proteinExistence type="predicted"/>
<feature type="region of interest" description="Disordered" evidence="5">
    <location>
        <begin position="200"/>
        <end position="229"/>
    </location>
</feature>
<dbReference type="Proteomes" id="UP001595892">
    <property type="component" value="Unassembled WGS sequence"/>
</dbReference>
<comment type="caution">
    <text evidence="8">The sequence shown here is derived from an EMBL/GenBank/DDBJ whole genome shotgun (WGS) entry which is preliminary data.</text>
</comment>
<gene>
    <name evidence="8" type="ORF">ACFO3Q_13410</name>
</gene>
<evidence type="ECO:0000259" key="7">
    <source>
        <dbReference type="Pfam" id="PF01694"/>
    </source>
</evidence>
<feature type="transmembrane region" description="Helical" evidence="6">
    <location>
        <begin position="172"/>
        <end position="191"/>
    </location>
</feature>
<accession>A0ABV9NLF8</accession>
<name>A0ABV9NLF8_9GAMM</name>
<evidence type="ECO:0000313" key="9">
    <source>
        <dbReference type="Proteomes" id="UP001595892"/>
    </source>
</evidence>
<reference evidence="9" key="1">
    <citation type="journal article" date="2019" name="Int. J. Syst. Evol. Microbiol.">
        <title>The Global Catalogue of Microorganisms (GCM) 10K type strain sequencing project: providing services to taxonomists for standard genome sequencing and annotation.</title>
        <authorList>
            <consortium name="The Broad Institute Genomics Platform"/>
            <consortium name="The Broad Institute Genome Sequencing Center for Infectious Disease"/>
            <person name="Wu L."/>
            <person name="Ma J."/>
        </authorList>
    </citation>
    <scope>NUCLEOTIDE SEQUENCE [LARGE SCALE GENOMIC DNA]</scope>
    <source>
        <strain evidence="9">CGMCC 1.13574</strain>
    </source>
</reference>
<evidence type="ECO:0000256" key="5">
    <source>
        <dbReference type="SAM" id="MobiDB-lite"/>
    </source>
</evidence>
<evidence type="ECO:0000256" key="6">
    <source>
        <dbReference type="SAM" id="Phobius"/>
    </source>
</evidence>
<keyword evidence="8" id="KW-0645">Protease</keyword>
<feature type="transmembrane region" description="Helical" evidence="6">
    <location>
        <begin position="26"/>
        <end position="51"/>
    </location>
</feature>
<dbReference type="InterPro" id="IPR035952">
    <property type="entry name" value="Rhomboid-like_sf"/>
</dbReference>
<dbReference type="EMBL" id="JBHSGG010000037">
    <property type="protein sequence ID" value="MFC4729167.1"/>
    <property type="molecule type" value="Genomic_DNA"/>
</dbReference>
<evidence type="ECO:0000256" key="4">
    <source>
        <dbReference type="ARBA" id="ARBA00023136"/>
    </source>
</evidence>
<feature type="transmembrane region" description="Helical" evidence="6">
    <location>
        <begin position="71"/>
        <end position="93"/>
    </location>
</feature>
<dbReference type="Pfam" id="PF01694">
    <property type="entry name" value="Rhomboid"/>
    <property type="match status" value="1"/>
</dbReference>
<keyword evidence="4 6" id="KW-0472">Membrane</keyword>
<dbReference type="RefSeq" id="WP_377005238.1">
    <property type="nucleotide sequence ID" value="NZ_JBHSGG010000037.1"/>
</dbReference>
<feature type="transmembrane region" description="Helical" evidence="6">
    <location>
        <begin position="122"/>
        <end position="141"/>
    </location>
</feature>
<organism evidence="8 9">
    <name type="scientific">Coralloluteibacterium thermophilum</name>
    <dbReference type="NCBI Taxonomy" id="2707049"/>
    <lineage>
        <taxon>Bacteria</taxon>
        <taxon>Pseudomonadati</taxon>
        <taxon>Pseudomonadota</taxon>
        <taxon>Gammaproteobacteria</taxon>
        <taxon>Lysobacterales</taxon>
        <taxon>Lysobacteraceae</taxon>
        <taxon>Coralloluteibacterium</taxon>
    </lineage>
</organism>
<dbReference type="InterPro" id="IPR050925">
    <property type="entry name" value="Rhomboid_protease_S54"/>
</dbReference>
<dbReference type="SUPFAM" id="SSF144091">
    <property type="entry name" value="Rhomboid-like"/>
    <property type="match status" value="1"/>
</dbReference>
<dbReference type="GO" id="GO:0008233">
    <property type="term" value="F:peptidase activity"/>
    <property type="evidence" value="ECO:0007669"/>
    <property type="project" value="UniProtKB-KW"/>
</dbReference>
<keyword evidence="2 6" id="KW-0812">Transmembrane</keyword>
<dbReference type="Gene3D" id="1.20.1540.10">
    <property type="entry name" value="Rhomboid-like"/>
    <property type="match status" value="1"/>
</dbReference>